<name>A0AAV6G5V2_9TELE</name>
<keyword evidence="1 2" id="KW-0175">Coiled coil</keyword>
<feature type="compositionally biased region" description="Polar residues" evidence="3">
    <location>
        <begin position="357"/>
        <end position="374"/>
    </location>
</feature>
<feature type="region of interest" description="Disordered" evidence="3">
    <location>
        <begin position="682"/>
        <end position="708"/>
    </location>
</feature>
<feature type="compositionally biased region" description="Polar residues" evidence="3">
    <location>
        <begin position="1257"/>
        <end position="1270"/>
    </location>
</feature>
<dbReference type="EMBL" id="JADWDJ010000015">
    <property type="protein sequence ID" value="KAG5269266.1"/>
    <property type="molecule type" value="Genomic_DNA"/>
</dbReference>
<feature type="compositionally biased region" description="Polar residues" evidence="3">
    <location>
        <begin position="322"/>
        <end position="341"/>
    </location>
</feature>
<proteinExistence type="predicted"/>
<feature type="region of interest" description="Disordered" evidence="3">
    <location>
        <begin position="1"/>
        <end position="61"/>
    </location>
</feature>
<feature type="region of interest" description="Disordered" evidence="3">
    <location>
        <begin position="308"/>
        <end position="570"/>
    </location>
</feature>
<dbReference type="Proteomes" id="UP000823561">
    <property type="component" value="Chromosome 15"/>
</dbReference>
<dbReference type="GO" id="GO:0005737">
    <property type="term" value="C:cytoplasm"/>
    <property type="evidence" value="ECO:0007669"/>
    <property type="project" value="TreeGrafter"/>
</dbReference>
<dbReference type="InterPro" id="IPR051293">
    <property type="entry name" value="MTUS1/CCDC69"/>
</dbReference>
<feature type="compositionally biased region" description="Low complexity" evidence="3">
    <location>
        <begin position="123"/>
        <end position="133"/>
    </location>
</feature>
<feature type="region of interest" description="Disordered" evidence="3">
    <location>
        <begin position="1236"/>
        <end position="1270"/>
    </location>
</feature>
<dbReference type="PANTHER" id="PTHR24200">
    <property type="entry name" value="TOUCAN, ISOFORM A"/>
    <property type="match status" value="1"/>
</dbReference>
<feature type="region of interest" description="Disordered" evidence="3">
    <location>
        <begin position="762"/>
        <end position="894"/>
    </location>
</feature>
<reference evidence="4" key="1">
    <citation type="submission" date="2020-10" db="EMBL/GenBank/DDBJ databases">
        <title>Chromosome-scale genome assembly of the Allis shad, Alosa alosa.</title>
        <authorList>
            <person name="Margot Z."/>
            <person name="Christophe K."/>
            <person name="Cabau C."/>
            <person name="Louis A."/>
            <person name="Berthelot C."/>
            <person name="Parey E."/>
            <person name="Roest Crollius H."/>
            <person name="Montfort J."/>
            <person name="Robinson-Rechavi M."/>
            <person name="Bucao C."/>
            <person name="Bouchez O."/>
            <person name="Gislard M."/>
            <person name="Lluch J."/>
            <person name="Milhes M."/>
            <person name="Lampietro C."/>
            <person name="Lopez Roques C."/>
            <person name="Donnadieu C."/>
            <person name="Braasch I."/>
            <person name="Desvignes T."/>
            <person name="Postlethwait J."/>
            <person name="Bobe J."/>
            <person name="Guiguen Y."/>
        </authorList>
    </citation>
    <scope>NUCLEOTIDE SEQUENCE</scope>
    <source>
        <strain evidence="4">M-15738</strain>
        <tissue evidence="4">Blood</tissue>
    </source>
</reference>
<feature type="compositionally biased region" description="Polar residues" evidence="3">
    <location>
        <begin position="459"/>
        <end position="478"/>
    </location>
</feature>
<feature type="compositionally biased region" description="Polar residues" evidence="3">
    <location>
        <begin position="867"/>
        <end position="880"/>
    </location>
</feature>
<feature type="region of interest" description="Disordered" evidence="3">
    <location>
        <begin position="637"/>
        <end position="656"/>
    </location>
</feature>
<gene>
    <name evidence="4" type="ORF">AALO_G00200100</name>
</gene>
<dbReference type="GO" id="GO:0005634">
    <property type="term" value="C:nucleus"/>
    <property type="evidence" value="ECO:0007669"/>
    <property type="project" value="TreeGrafter"/>
</dbReference>
<feature type="compositionally biased region" description="Polar residues" evidence="3">
    <location>
        <begin position="1"/>
        <end position="26"/>
    </location>
</feature>
<evidence type="ECO:0000256" key="3">
    <source>
        <dbReference type="SAM" id="MobiDB-lite"/>
    </source>
</evidence>
<feature type="region of interest" description="Disordered" evidence="3">
    <location>
        <begin position="265"/>
        <end position="291"/>
    </location>
</feature>
<accession>A0AAV6G5V2</accession>
<feature type="region of interest" description="Disordered" evidence="3">
    <location>
        <begin position="99"/>
        <end position="163"/>
    </location>
</feature>
<evidence type="ECO:0000256" key="2">
    <source>
        <dbReference type="SAM" id="Coils"/>
    </source>
</evidence>
<sequence>MSLKDNSVNQLESNTQDSAGEVSNNNRQEEVSSDNGDANANRIQVDEERTGEVEGFSPLLSQTEEQDKVIIWGTDSQFDDPELAEFEMLECQELEAYLAEEDDEAFTTDGLAETGSLSKSGPNEANASTSSTEEAAKGVQHVLKEPEMTSQASPSKGGNRTEVSSETDIFVSCFSSVSSLGGSLASALDNAGRSQATESCHIPSGPHRTLSEDLTIASQSCSTISERGRGSQRAAAPTAESTTHLSGVDLNLNSTVLPEEPILEAQEKEPGQSSPEECSGLLTNGVGESNRNVTNAKWEHIKLTDAEQSLGEQLNDDHQPTDAKTSWSQPQPTKLTTSDGTHSLEQHPAHPKLVPSTKKTSTTRQVAATPTHNVNGKPAKSDEASDVNVISPKPIAKSLSCQCVSPTPLIKKQASFERARSASPSSLDKRKPWGSPSRPATPPSPKTTWSPKRRPLSSPAKTTSTRAASQEGSDSPQRVASGIKPPSKVGVSTAIPKAVLHPQPEIKPATKNTSPPQKPKNVRPKIITYVRKSPQVKPPVTDGPYEVSTLPPRLTPYASPPTAKEPKATGVKTSTILSSSNLLYDKYKQEMQKTCYFGPGLVVSGIRPPSYTVPHKLTGKSESFHGELPERYMHEMSRATGGTPGPPPGAGDAAGVYRSPRALRPQLGLGAVVRQPAAKNRMMMAGQRSSLSFSQPAPGGPPTHHYQDPTVDQKKLLALEGGPKTLLPKPGQSGLRPPGFAHLPPARLAAFGFVRSASVSSVSSNQSSDSTHSDPCRSTNRPASGSGLEDVSVQRAPAPPSEPPCPVRRGSPQPPNAPPPTRRSFPPPTRSSPAVTRKEFQKDSENTKPAVSSPKRFAVVSPKPQSPVRQKSSVGRSSVQEAEHEREKEREKERERERALVENLRQRCEEQARQLQSLQAELGKASRGLEVFAITTQHFCQKSERASVKERELSHELGRIRDEVACSVARWERLRGEKQQLEERFEQELRGLRQQQQLELGALEERLSCQHRSHTHRLQRQQHQQLDELRAQHQEQVEEMTESHEATLQEMEETHNATLATLQDEHARTIRNLKMAHEQQRKSLEQEFEKLRLSLQDQVDTLTFQNRSLRDRAKRFEEALRRSTDEQIVDALAPYRHIEEDLKSLKEVLEMKNQQIHEQELKILQLEKMAQKNVVLEERVQVLQQQNEDLKARIETNIAMSRQLSEENANLQEYVEKESNEKKRLSRNNEELLWRLQTGELSPRMSPSGSPIHRAASGSTSPSRVQNFPR</sequence>
<feature type="region of interest" description="Disordered" evidence="3">
    <location>
        <begin position="222"/>
        <end position="250"/>
    </location>
</feature>
<dbReference type="GO" id="GO:0008017">
    <property type="term" value="F:microtubule binding"/>
    <property type="evidence" value="ECO:0007669"/>
    <property type="project" value="TreeGrafter"/>
</dbReference>
<protein>
    <recommendedName>
        <fullName evidence="6">Microtubule-associated tumor suppressor candidate 2</fullName>
    </recommendedName>
</protein>
<comment type="caution">
    <text evidence="4">The sequence shown here is derived from an EMBL/GenBank/DDBJ whole genome shotgun (WGS) entry which is preliminary data.</text>
</comment>
<evidence type="ECO:0008006" key="6">
    <source>
        <dbReference type="Google" id="ProtNLM"/>
    </source>
</evidence>
<organism evidence="4 5">
    <name type="scientific">Alosa alosa</name>
    <name type="common">allis shad</name>
    <dbReference type="NCBI Taxonomy" id="278164"/>
    <lineage>
        <taxon>Eukaryota</taxon>
        <taxon>Metazoa</taxon>
        <taxon>Chordata</taxon>
        <taxon>Craniata</taxon>
        <taxon>Vertebrata</taxon>
        <taxon>Euteleostomi</taxon>
        <taxon>Actinopterygii</taxon>
        <taxon>Neopterygii</taxon>
        <taxon>Teleostei</taxon>
        <taxon>Clupei</taxon>
        <taxon>Clupeiformes</taxon>
        <taxon>Clupeoidei</taxon>
        <taxon>Clupeidae</taxon>
        <taxon>Alosa</taxon>
    </lineage>
</organism>
<feature type="region of interest" description="Disordered" evidence="3">
    <location>
        <begin position="722"/>
        <end position="741"/>
    </location>
</feature>
<evidence type="ECO:0000256" key="1">
    <source>
        <dbReference type="ARBA" id="ARBA00023054"/>
    </source>
</evidence>
<feature type="compositionally biased region" description="Basic and acidic residues" evidence="3">
    <location>
        <begin position="836"/>
        <end position="846"/>
    </location>
</feature>
<evidence type="ECO:0000313" key="5">
    <source>
        <dbReference type="Proteomes" id="UP000823561"/>
    </source>
</evidence>
<feature type="compositionally biased region" description="Polar residues" evidence="3">
    <location>
        <begin position="33"/>
        <end position="42"/>
    </location>
</feature>
<feature type="compositionally biased region" description="Polar residues" evidence="3">
    <location>
        <begin position="148"/>
        <end position="163"/>
    </location>
</feature>
<keyword evidence="5" id="KW-1185">Reference proteome</keyword>
<feature type="compositionally biased region" description="Pro residues" evidence="3">
    <location>
        <begin position="797"/>
        <end position="830"/>
    </location>
</feature>
<feature type="compositionally biased region" description="Basic and acidic residues" evidence="3">
    <location>
        <begin position="881"/>
        <end position="894"/>
    </location>
</feature>
<dbReference type="AlphaFoldDB" id="A0AAV6G5V2"/>
<dbReference type="PANTHER" id="PTHR24200:SF14">
    <property type="entry name" value="MICROTUBULE-ASSOCIATED TUMOR SUPPRESSOR CANDIDATE 2"/>
    <property type="match status" value="1"/>
</dbReference>
<feature type="coiled-coil region" evidence="2">
    <location>
        <begin position="975"/>
        <end position="1235"/>
    </location>
</feature>
<feature type="compositionally biased region" description="Polar residues" evidence="3">
    <location>
        <begin position="239"/>
        <end position="250"/>
    </location>
</feature>
<evidence type="ECO:0000313" key="4">
    <source>
        <dbReference type="EMBL" id="KAG5269266.1"/>
    </source>
</evidence>